<sequence>MLLKGLSAFPITPADASGRVDVAALRSLIAPLCAAGVNSIGLLGSTGSYPYLSRAERSRALDAALEEGAGRVPILIGVGALRTDEAVRLAQDAQAAGAAAGLLAAVSYTPLNEDEVFEHFATVARESRLPLCIYDNPSTTHFRFTPALVGRLSRVSGIVAVKSPAPEPQDVTGHLRELRDVVPDRFSLGYSGDWNSVEALLAGGDAWYSVIAGLFPQTTMDIVRAVQAGDAAEARRLNARLQPLWDLFREFSSLRVIYACAALLGICHAAPPRPILPLSEPAQQRVTEALKALDMKEHRHV</sequence>
<keyword evidence="5" id="KW-1185">Reference proteome</keyword>
<comment type="caution">
    <text evidence="4">The sequence shown here is derived from an EMBL/GenBank/DDBJ whole genome shotgun (WGS) entry which is preliminary data.</text>
</comment>
<keyword evidence="2 3" id="KW-0456">Lyase</keyword>
<comment type="similarity">
    <text evidence="1 3">Belongs to the DapA family.</text>
</comment>
<proteinExistence type="inferred from homology"/>
<dbReference type="Pfam" id="PF00701">
    <property type="entry name" value="DHDPS"/>
    <property type="match status" value="1"/>
</dbReference>
<name>A0ABQ4RU13_9HYPH</name>
<reference evidence="4" key="2">
    <citation type="submission" date="2021-08" db="EMBL/GenBank/DDBJ databases">
        <authorList>
            <person name="Tani A."/>
            <person name="Ola A."/>
            <person name="Ogura Y."/>
            <person name="Katsura K."/>
            <person name="Hayashi T."/>
        </authorList>
    </citation>
    <scope>NUCLEOTIDE SEQUENCE</scope>
    <source>
        <strain evidence="4">DSM 19015</strain>
    </source>
</reference>
<evidence type="ECO:0000313" key="5">
    <source>
        <dbReference type="Proteomes" id="UP001055125"/>
    </source>
</evidence>
<dbReference type="PANTHER" id="PTHR12128">
    <property type="entry name" value="DIHYDRODIPICOLINATE SYNTHASE"/>
    <property type="match status" value="1"/>
</dbReference>
<dbReference type="PRINTS" id="PR00146">
    <property type="entry name" value="DHPICSNTHASE"/>
</dbReference>
<evidence type="ECO:0000256" key="3">
    <source>
        <dbReference type="PIRNR" id="PIRNR001365"/>
    </source>
</evidence>
<accession>A0ABQ4RU13</accession>
<evidence type="ECO:0000256" key="2">
    <source>
        <dbReference type="ARBA" id="ARBA00023239"/>
    </source>
</evidence>
<organism evidence="4 5">
    <name type="scientific">Methylobacterium iners</name>
    <dbReference type="NCBI Taxonomy" id="418707"/>
    <lineage>
        <taxon>Bacteria</taxon>
        <taxon>Pseudomonadati</taxon>
        <taxon>Pseudomonadota</taxon>
        <taxon>Alphaproteobacteria</taxon>
        <taxon>Hyphomicrobiales</taxon>
        <taxon>Methylobacteriaceae</taxon>
        <taxon>Methylobacterium</taxon>
    </lineage>
</organism>
<dbReference type="InterPro" id="IPR013785">
    <property type="entry name" value="Aldolase_TIM"/>
</dbReference>
<evidence type="ECO:0000313" key="4">
    <source>
        <dbReference type="EMBL" id="GJD93168.1"/>
    </source>
</evidence>
<dbReference type="Gene3D" id="3.20.20.70">
    <property type="entry name" value="Aldolase class I"/>
    <property type="match status" value="1"/>
</dbReference>
<gene>
    <name evidence="4" type="primary">dapA_1</name>
    <name evidence="4" type="ORF">OCOJLMKI_0358</name>
</gene>
<evidence type="ECO:0000256" key="1">
    <source>
        <dbReference type="ARBA" id="ARBA00007592"/>
    </source>
</evidence>
<reference evidence="4" key="1">
    <citation type="journal article" date="2021" name="Front. Microbiol.">
        <title>Comprehensive Comparative Genomics and Phenotyping of Methylobacterium Species.</title>
        <authorList>
            <person name="Alessa O."/>
            <person name="Ogura Y."/>
            <person name="Fujitani Y."/>
            <person name="Takami H."/>
            <person name="Hayashi T."/>
            <person name="Sahin N."/>
            <person name="Tani A."/>
        </authorList>
    </citation>
    <scope>NUCLEOTIDE SEQUENCE</scope>
    <source>
        <strain evidence="4">DSM 19015</strain>
    </source>
</reference>
<dbReference type="PIRSF" id="PIRSF001365">
    <property type="entry name" value="DHDPS"/>
    <property type="match status" value="1"/>
</dbReference>
<dbReference type="SUPFAM" id="SSF51569">
    <property type="entry name" value="Aldolase"/>
    <property type="match status" value="1"/>
</dbReference>
<dbReference type="InterPro" id="IPR002220">
    <property type="entry name" value="DapA-like"/>
</dbReference>
<dbReference type="SMART" id="SM01130">
    <property type="entry name" value="DHDPS"/>
    <property type="match status" value="1"/>
</dbReference>
<dbReference type="Proteomes" id="UP001055125">
    <property type="component" value="Unassembled WGS sequence"/>
</dbReference>
<protein>
    <submittedName>
        <fullName evidence="4">4-hydroxy-tetrahydrodipicolinate synthase</fullName>
    </submittedName>
</protein>
<dbReference type="EMBL" id="BPQP01000006">
    <property type="protein sequence ID" value="GJD93168.1"/>
    <property type="molecule type" value="Genomic_DNA"/>
</dbReference>
<dbReference type="PANTHER" id="PTHR12128:SF66">
    <property type="entry name" value="4-HYDROXY-2-OXOGLUTARATE ALDOLASE, MITOCHONDRIAL"/>
    <property type="match status" value="1"/>
</dbReference>
<dbReference type="CDD" id="cd00408">
    <property type="entry name" value="DHDPS-like"/>
    <property type="match status" value="1"/>
</dbReference>